<reference evidence="2 3" key="1">
    <citation type="submission" date="2017-10" db="EMBL/GenBank/DDBJ databases">
        <title>Whole genome of Pedobacter ginsengisoli T01R-27 isolated from tomato rhizosphere.</title>
        <authorList>
            <person name="Weon H.-Y."/>
            <person name="Lee S.A."/>
            <person name="Sang M.K."/>
            <person name="Song J."/>
        </authorList>
    </citation>
    <scope>NUCLEOTIDE SEQUENCE [LARGE SCALE GENOMIC DNA]</scope>
    <source>
        <strain evidence="2 3">T01R-27</strain>
    </source>
</reference>
<accession>A0A2D1U9U0</accession>
<organism evidence="2 3">
    <name type="scientific">Pedobacter ginsengisoli</name>
    <dbReference type="NCBI Taxonomy" id="363852"/>
    <lineage>
        <taxon>Bacteria</taxon>
        <taxon>Pseudomonadati</taxon>
        <taxon>Bacteroidota</taxon>
        <taxon>Sphingobacteriia</taxon>
        <taxon>Sphingobacteriales</taxon>
        <taxon>Sphingobacteriaceae</taxon>
        <taxon>Pedobacter</taxon>
    </lineage>
</organism>
<feature type="transmembrane region" description="Helical" evidence="1">
    <location>
        <begin position="12"/>
        <end position="31"/>
    </location>
</feature>
<dbReference type="AlphaFoldDB" id="A0A2D1U9U0"/>
<dbReference type="OrthoDB" id="1121914at2"/>
<name>A0A2D1U9U0_9SPHI</name>
<gene>
    <name evidence="2" type="ORF">CPT03_18850</name>
</gene>
<evidence type="ECO:0000256" key="1">
    <source>
        <dbReference type="SAM" id="Phobius"/>
    </source>
</evidence>
<feature type="transmembrane region" description="Helical" evidence="1">
    <location>
        <begin position="46"/>
        <end position="66"/>
    </location>
</feature>
<proteinExistence type="predicted"/>
<evidence type="ECO:0000313" key="3">
    <source>
        <dbReference type="Proteomes" id="UP000223749"/>
    </source>
</evidence>
<dbReference type="EMBL" id="CP024091">
    <property type="protein sequence ID" value="ATP58373.1"/>
    <property type="molecule type" value="Genomic_DNA"/>
</dbReference>
<feature type="transmembrane region" description="Helical" evidence="1">
    <location>
        <begin position="111"/>
        <end position="129"/>
    </location>
</feature>
<keyword evidence="1" id="KW-1133">Transmembrane helix</keyword>
<keyword evidence="1" id="KW-0812">Transmembrane</keyword>
<sequence length="150" mass="16779">MASSKLKAMQTIHLAFCLAIVAMAATSYLTVKDRLYLDADLNQNDIFFPLFPLIGLVSIVLGQFLFKRQLSNLQELSADDKINKYQVAFLMRTALFELPALLNIVGFLVSANFVFLIVGVVFFMLLVSARPSKQAIIEALNLNYPDTEKL</sequence>
<dbReference type="Proteomes" id="UP000223749">
    <property type="component" value="Chromosome"/>
</dbReference>
<evidence type="ECO:0000313" key="2">
    <source>
        <dbReference type="EMBL" id="ATP58373.1"/>
    </source>
</evidence>
<keyword evidence="1" id="KW-0472">Membrane</keyword>
<protein>
    <submittedName>
        <fullName evidence="2">Uncharacterized protein</fullName>
    </submittedName>
</protein>
<dbReference type="KEGG" id="pgs:CPT03_18850"/>
<dbReference type="RefSeq" id="WP_099440275.1">
    <property type="nucleotide sequence ID" value="NZ_CP024091.1"/>
</dbReference>
<keyword evidence="3" id="KW-1185">Reference proteome</keyword>